<reference evidence="2" key="1">
    <citation type="submission" date="2019-01" db="EMBL/GenBank/DDBJ databases">
        <title>Cytophagaceae bacterium strain CAR-16.</title>
        <authorList>
            <person name="Chen W.-M."/>
        </authorList>
    </citation>
    <scope>NUCLEOTIDE SEQUENCE [LARGE SCALE GENOMIC DNA]</scope>
    <source>
        <strain evidence="2">CHR27</strain>
    </source>
</reference>
<dbReference type="EMBL" id="SBKP01000011">
    <property type="protein sequence ID" value="RXR27668.1"/>
    <property type="molecule type" value="Genomic_DNA"/>
</dbReference>
<gene>
    <name evidence="1" type="ORF">EQG66_11290</name>
</gene>
<name>A0A4V1N3B7_9SPHN</name>
<dbReference type="AlphaFoldDB" id="A0A4V1N3B7"/>
<sequence length="208" mass="22817">MRDRIEGLAEAILQFLSNSTDENGNPEWVGFNEMAASLARWQFKGNKYGYIPIVLFEDIVEALEQAISDDLLEARSGLPVRENFFRVTDHYVYESAGFSDDLVIDTAPTSNNGSSFDSSMWTGVTKVGVLTEESAGRLKTALIIVEDAVMQSGATNQEKAQARAYILALHALADAPEPPAELIWKIVQVVSAITGIGSFFVSLMTLYK</sequence>
<organism evidence="1 2">
    <name type="scientific">Sphingobium fluviale</name>
    <dbReference type="NCBI Taxonomy" id="2506423"/>
    <lineage>
        <taxon>Bacteria</taxon>
        <taxon>Pseudomonadati</taxon>
        <taxon>Pseudomonadota</taxon>
        <taxon>Alphaproteobacteria</taxon>
        <taxon>Sphingomonadales</taxon>
        <taxon>Sphingomonadaceae</taxon>
        <taxon>Sphingobium</taxon>
    </lineage>
</organism>
<keyword evidence="2" id="KW-1185">Reference proteome</keyword>
<comment type="caution">
    <text evidence="1">The sequence shown here is derived from an EMBL/GenBank/DDBJ whole genome shotgun (WGS) entry which is preliminary data.</text>
</comment>
<evidence type="ECO:0000313" key="1">
    <source>
        <dbReference type="EMBL" id="RXR27668.1"/>
    </source>
</evidence>
<accession>A0A4V1N3B7</accession>
<proteinExistence type="predicted"/>
<evidence type="ECO:0000313" key="2">
    <source>
        <dbReference type="Proteomes" id="UP000290958"/>
    </source>
</evidence>
<dbReference type="Proteomes" id="UP000290958">
    <property type="component" value="Unassembled WGS sequence"/>
</dbReference>
<dbReference type="RefSeq" id="WP_129404696.1">
    <property type="nucleotide sequence ID" value="NZ_SBKP01000011.1"/>
</dbReference>
<protein>
    <submittedName>
        <fullName evidence="1">Uncharacterized protein</fullName>
    </submittedName>
</protein>